<evidence type="ECO:0000256" key="1">
    <source>
        <dbReference type="ARBA" id="ARBA00004123"/>
    </source>
</evidence>
<dbReference type="SUPFAM" id="SSF54236">
    <property type="entry name" value="Ubiquitin-like"/>
    <property type="match status" value="1"/>
</dbReference>
<evidence type="ECO:0000256" key="5">
    <source>
        <dbReference type="ARBA" id="ARBA00023187"/>
    </source>
</evidence>
<dbReference type="InterPro" id="IPR000626">
    <property type="entry name" value="Ubiquitin-like_dom"/>
</dbReference>
<keyword evidence="6" id="KW-0539">Nucleus</keyword>
<dbReference type="CDD" id="cd01800">
    <property type="entry name" value="Ubl_SF3a120"/>
    <property type="match status" value="1"/>
</dbReference>
<dbReference type="PANTHER" id="PTHR15316">
    <property type="entry name" value="SPLICEOSOME ASSOCIATED PROTEIN 114/SWAP SPLICING FACTOR-RELATED"/>
    <property type="match status" value="1"/>
</dbReference>
<feature type="compositionally biased region" description="Basic and acidic residues" evidence="7">
    <location>
        <begin position="714"/>
        <end position="723"/>
    </location>
</feature>
<evidence type="ECO:0000256" key="3">
    <source>
        <dbReference type="ARBA" id="ARBA00022728"/>
    </source>
</evidence>
<organism evidence="10 11">
    <name type="scientific">Hydra vulgaris</name>
    <name type="common">Hydra</name>
    <name type="synonym">Hydra attenuata</name>
    <dbReference type="NCBI Taxonomy" id="6087"/>
    <lineage>
        <taxon>Eukaryota</taxon>
        <taxon>Metazoa</taxon>
        <taxon>Cnidaria</taxon>
        <taxon>Hydrozoa</taxon>
        <taxon>Hydroidolina</taxon>
        <taxon>Anthoathecata</taxon>
        <taxon>Aplanulata</taxon>
        <taxon>Hydridae</taxon>
        <taxon>Hydra</taxon>
    </lineage>
</organism>
<feature type="compositionally biased region" description="Polar residues" evidence="7">
    <location>
        <begin position="600"/>
        <end position="610"/>
    </location>
</feature>
<evidence type="ECO:0000256" key="7">
    <source>
        <dbReference type="SAM" id="MobiDB-lite"/>
    </source>
</evidence>
<gene>
    <name evidence="11" type="primary">LOC100215268</name>
</gene>
<dbReference type="InterPro" id="IPR022030">
    <property type="entry name" value="SF3A1_dom"/>
</dbReference>
<reference evidence="11" key="1">
    <citation type="submission" date="2025-08" db="UniProtKB">
        <authorList>
            <consortium name="RefSeq"/>
        </authorList>
    </citation>
    <scope>IDENTIFICATION</scope>
</reference>
<feature type="domain" description="SURP motif" evidence="9">
    <location>
        <begin position="52"/>
        <end position="94"/>
    </location>
</feature>
<dbReference type="SUPFAM" id="SSF109905">
    <property type="entry name" value="Surp module (SWAP domain)"/>
    <property type="match status" value="2"/>
</dbReference>
<feature type="region of interest" description="Disordered" evidence="7">
    <location>
        <begin position="305"/>
        <end position="389"/>
    </location>
</feature>
<dbReference type="InterPro" id="IPR045146">
    <property type="entry name" value="SF3A1"/>
</dbReference>
<accession>A0ABM4CVR9</accession>
<dbReference type="Gene3D" id="3.10.20.90">
    <property type="entry name" value="Phosphatidylinositol 3-kinase Catalytic Subunit, Chain A, domain 1"/>
    <property type="match status" value="1"/>
</dbReference>
<keyword evidence="10" id="KW-1185">Reference proteome</keyword>
<dbReference type="RefSeq" id="XP_065666027.1">
    <property type="nucleotide sequence ID" value="XM_065809955.1"/>
</dbReference>
<dbReference type="Gene3D" id="1.10.10.790">
    <property type="entry name" value="Surp module"/>
    <property type="match status" value="2"/>
</dbReference>
<dbReference type="GeneID" id="100215268"/>
<dbReference type="InterPro" id="IPR035563">
    <property type="entry name" value="SF3As1_ubi"/>
</dbReference>
<feature type="region of interest" description="Disordered" evidence="7">
    <location>
        <begin position="539"/>
        <end position="561"/>
    </location>
</feature>
<evidence type="ECO:0000256" key="2">
    <source>
        <dbReference type="ARBA" id="ARBA00022664"/>
    </source>
</evidence>
<dbReference type="PROSITE" id="PS50128">
    <property type="entry name" value="SURP"/>
    <property type="match status" value="2"/>
</dbReference>
<dbReference type="InterPro" id="IPR000061">
    <property type="entry name" value="Surp"/>
</dbReference>
<feature type="region of interest" description="Disordered" evidence="7">
    <location>
        <begin position="600"/>
        <end position="621"/>
    </location>
</feature>
<dbReference type="PANTHER" id="PTHR15316:SF1">
    <property type="entry name" value="SPLICING FACTOR 3A SUBUNIT 1"/>
    <property type="match status" value="1"/>
</dbReference>
<dbReference type="Pfam" id="PF00240">
    <property type="entry name" value="ubiquitin"/>
    <property type="match status" value="1"/>
</dbReference>
<proteinExistence type="predicted"/>
<feature type="domain" description="Ubiquitin-like" evidence="8">
    <location>
        <begin position="744"/>
        <end position="827"/>
    </location>
</feature>
<dbReference type="Pfam" id="PF01805">
    <property type="entry name" value="Surp"/>
    <property type="match status" value="2"/>
</dbReference>
<keyword evidence="4" id="KW-0677">Repeat</keyword>
<dbReference type="Proteomes" id="UP001652625">
    <property type="component" value="Chromosome 11"/>
</dbReference>
<name>A0ABM4CVR9_HYDVU</name>
<dbReference type="SMART" id="SM00213">
    <property type="entry name" value="UBQ"/>
    <property type="match status" value="1"/>
</dbReference>
<evidence type="ECO:0000259" key="9">
    <source>
        <dbReference type="PROSITE" id="PS50128"/>
    </source>
</evidence>
<dbReference type="InterPro" id="IPR035967">
    <property type="entry name" value="SWAP/Surp_sf"/>
</dbReference>
<feature type="compositionally biased region" description="Low complexity" evidence="7">
    <location>
        <begin position="611"/>
        <end position="621"/>
    </location>
</feature>
<feature type="compositionally biased region" description="Basic and acidic residues" evidence="7">
    <location>
        <begin position="339"/>
        <end position="356"/>
    </location>
</feature>
<dbReference type="InterPro" id="IPR029071">
    <property type="entry name" value="Ubiquitin-like_domsf"/>
</dbReference>
<dbReference type="PROSITE" id="PS50053">
    <property type="entry name" value="UBIQUITIN_2"/>
    <property type="match status" value="1"/>
</dbReference>
<evidence type="ECO:0000313" key="10">
    <source>
        <dbReference type="Proteomes" id="UP001652625"/>
    </source>
</evidence>
<evidence type="ECO:0000259" key="8">
    <source>
        <dbReference type="PROSITE" id="PS50053"/>
    </source>
</evidence>
<keyword evidence="3" id="KW-0747">Spliceosome</keyword>
<sequence length="830" mass="93651">MPPAVLGVDNNAEHEIVEDESGKLLERSQQDGELYSKPTVGIIYPPPEVRNIVDRTANFVARNGPEFEDRIRSNEATNPKFNFLNPNDPYYAYYLHKLKEYREGDLTELPSVAQTKEVKAAQKQKVTQVFETIIPKDPPPNYEFMIDPPTISAIDLDIVKLTAQFVAKNGKGFLTNLMTREQRNYQFDFLRPQHSLFQYFTRLVEQYTKVLLPPADICKTLANDVMDCWKILDRVKYRVEWQRYQDREKRKEEDVKERERIAFAQIDWHDFVVVETVNFREDETSNLPPPVTKDQLGARLLAQERFEKSQDSSEPPAEVNDEMDVEEDAEEELYQPFQQEEKPADEKEGSDMAKESDADEDEVEEDPEKESQMPPPVAPPPMIPSNVTIRKNYDPKVKPSTLLSSLADQFLISPLTGEKVPVESMASHMKINLLDPRWKEQKEKAIEEKRQQEQVFAEGVHIGDTLKQLAERRSDIFGVGAEETYIGKKLGEEEGPKKSGLEIWDGHTASMERTTKLAHSNITFEDQIKAIHRSKGLLPSEDAEKIGPAIPNSTASNTEPSKSFVQQTPVSKPFLLPQAPVPVTIQSTISQPIFNQSAQSGFNQTTQPENTSITTSIPSTLSIPPPATQLIQPISVTPQLPPQPPVVPGIPAPQPQSIRMAPPTLIPLPHTMMMPPPRLMVPPLGSIFPAPPILQPVREEAPLILPPPKDDDEPQSKKSKLDETDTELVSEAEFLQNNKLPVTFRVQVPEIPEKPEWQCQGQVISITLPLTTQCSVIKTKINDMIGMPAGKQKLQIGNFFIKDSNTLAYYNFSSTSLVQLQVKERGGRKK</sequence>
<dbReference type="Pfam" id="PF12230">
    <property type="entry name" value="PRP21_like_P"/>
    <property type="match status" value="1"/>
</dbReference>
<feature type="compositionally biased region" description="Polar residues" evidence="7">
    <location>
        <begin position="551"/>
        <end position="561"/>
    </location>
</feature>
<comment type="subcellular location">
    <subcellularLocation>
        <location evidence="1">Nucleus</location>
    </subcellularLocation>
</comment>
<evidence type="ECO:0000256" key="4">
    <source>
        <dbReference type="ARBA" id="ARBA00022737"/>
    </source>
</evidence>
<dbReference type="SMART" id="SM00648">
    <property type="entry name" value="SWAP"/>
    <property type="match status" value="2"/>
</dbReference>
<protein>
    <submittedName>
        <fullName evidence="11">Splicing factor 3A subunit 1 isoform X4</fullName>
    </submittedName>
</protein>
<evidence type="ECO:0000313" key="11">
    <source>
        <dbReference type="RefSeq" id="XP_065666027.1"/>
    </source>
</evidence>
<keyword evidence="5" id="KW-0508">mRNA splicing</keyword>
<keyword evidence="2" id="KW-0507">mRNA processing</keyword>
<feature type="region of interest" description="Disordered" evidence="7">
    <location>
        <begin position="703"/>
        <end position="725"/>
    </location>
</feature>
<feature type="compositionally biased region" description="Pro residues" evidence="7">
    <location>
        <begin position="373"/>
        <end position="383"/>
    </location>
</feature>
<evidence type="ECO:0000256" key="6">
    <source>
        <dbReference type="ARBA" id="ARBA00023242"/>
    </source>
</evidence>
<feature type="compositionally biased region" description="Acidic residues" evidence="7">
    <location>
        <begin position="357"/>
        <end position="368"/>
    </location>
</feature>
<feature type="compositionally biased region" description="Acidic residues" evidence="7">
    <location>
        <begin position="319"/>
        <end position="333"/>
    </location>
</feature>
<feature type="domain" description="SURP motif" evidence="9">
    <location>
        <begin position="158"/>
        <end position="200"/>
    </location>
</feature>